<evidence type="ECO:0000313" key="8">
    <source>
        <dbReference type="Proteomes" id="UP001596250"/>
    </source>
</evidence>
<sequence>MDRIVAWFCAVVGAATMPIFEFFYGHGEPTRAFMTALLFFIILDWMSGIRASKRDHTYGSKYGIDGVFRTFFMFLLPAGGNLLDKALQLPGIAFGAMICGLLYHVIQSMIANSIRAGWADWLPLSVLERLSEWVKSELDKKVNRSKKRKDETSG</sequence>
<accession>A0ABW1IHD4</accession>
<reference evidence="8" key="1">
    <citation type="journal article" date="2019" name="Int. J. Syst. Evol. Microbiol.">
        <title>The Global Catalogue of Microorganisms (GCM) 10K type strain sequencing project: providing services to taxonomists for standard genome sequencing and annotation.</title>
        <authorList>
            <consortium name="The Broad Institute Genomics Platform"/>
            <consortium name="The Broad Institute Genome Sequencing Center for Infectious Disease"/>
            <person name="Wu L."/>
            <person name="Ma J."/>
        </authorList>
    </citation>
    <scope>NUCLEOTIDE SEQUENCE [LARGE SCALE GENOMIC DNA]</scope>
    <source>
        <strain evidence="8">CCM 8749</strain>
    </source>
</reference>
<keyword evidence="4 6" id="KW-0472">Membrane</keyword>
<protein>
    <submittedName>
        <fullName evidence="7">Phage holin family protein</fullName>
    </submittedName>
</protein>
<proteinExistence type="inferred from homology"/>
<evidence type="ECO:0000256" key="3">
    <source>
        <dbReference type="ARBA" id="ARBA00022989"/>
    </source>
</evidence>
<comment type="similarity">
    <text evidence="5">Belongs to the bacteriophage holin family. Cp-1 holin subfamily.</text>
</comment>
<gene>
    <name evidence="7" type="ORF">ACFPXP_00665</name>
</gene>
<dbReference type="RefSeq" id="WP_379891459.1">
    <property type="nucleotide sequence ID" value="NZ_CBCSCT010000008.1"/>
</dbReference>
<organism evidence="7 8">
    <name type="scientific">Marinicrinis lubricantis</name>
    <dbReference type="NCBI Taxonomy" id="2086470"/>
    <lineage>
        <taxon>Bacteria</taxon>
        <taxon>Bacillati</taxon>
        <taxon>Bacillota</taxon>
        <taxon>Bacilli</taxon>
        <taxon>Bacillales</taxon>
        <taxon>Paenibacillaceae</taxon>
    </lineage>
</organism>
<evidence type="ECO:0000256" key="1">
    <source>
        <dbReference type="ARBA" id="ARBA00004141"/>
    </source>
</evidence>
<evidence type="ECO:0000313" key="7">
    <source>
        <dbReference type="EMBL" id="MFC5985020.1"/>
    </source>
</evidence>
<dbReference type="Proteomes" id="UP001596250">
    <property type="component" value="Unassembled WGS sequence"/>
</dbReference>
<comment type="caution">
    <text evidence="7">The sequence shown here is derived from an EMBL/GenBank/DDBJ whole genome shotgun (WGS) entry which is preliminary data.</text>
</comment>
<evidence type="ECO:0000256" key="2">
    <source>
        <dbReference type="ARBA" id="ARBA00022692"/>
    </source>
</evidence>
<feature type="transmembrane region" description="Helical" evidence="6">
    <location>
        <begin position="32"/>
        <end position="50"/>
    </location>
</feature>
<comment type="subcellular location">
    <subcellularLocation>
        <location evidence="1">Membrane</location>
        <topology evidence="1">Multi-pass membrane protein</topology>
    </subcellularLocation>
</comment>
<feature type="transmembrane region" description="Helical" evidence="6">
    <location>
        <begin position="86"/>
        <end position="106"/>
    </location>
</feature>
<evidence type="ECO:0000256" key="6">
    <source>
        <dbReference type="SAM" id="Phobius"/>
    </source>
</evidence>
<evidence type="ECO:0000256" key="5">
    <source>
        <dbReference type="ARBA" id="ARBA00023600"/>
    </source>
</evidence>
<evidence type="ECO:0000256" key="4">
    <source>
        <dbReference type="ARBA" id="ARBA00023136"/>
    </source>
</evidence>
<keyword evidence="8" id="KW-1185">Reference proteome</keyword>
<dbReference type="InterPro" id="IPR006480">
    <property type="entry name" value="Phage_holin_4_1"/>
</dbReference>
<feature type="transmembrane region" description="Helical" evidence="6">
    <location>
        <begin position="62"/>
        <end position="80"/>
    </location>
</feature>
<name>A0ABW1IHD4_9BACL</name>
<dbReference type="Pfam" id="PF05105">
    <property type="entry name" value="Phage_holin_4_1"/>
    <property type="match status" value="1"/>
</dbReference>
<keyword evidence="2 6" id="KW-0812">Transmembrane</keyword>
<keyword evidence="3 6" id="KW-1133">Transmembrane helix</keyword>
<dbReference type="EMBL" id="JBHSQV010000002">
    <property type="protein sequence ID" value="MFC5985020.1"/>
    <property type="molecule type" value="Genomic_DNA"/>
</dbReference>